<reference evidence="1 2" key="1">
    <citation type="submission" date="2023-12" db="EMBL/GenBank/DDBJ databases">
        <title>A high-quality genome assembly for Dillenia turbinata (Dilleniales).</title>
        <authorList>
            <person name="Chanderbali A."/>
        </authorList>
    </citation>
    <scope>NUCLEOTIDE SEQUENCE [LARGE SCALE GENOMIC DNA]</scope>
    <source>
        <strain evidence="1">LSX21</strain>
        <tissue evidence="1">Leaf</tissue>
    </source>
</reference>
<evidence type="ECO:0000313" key="2">
    <source>
        <dbReference type="Proteomes" id="UP001370490"/>
    </source>
</evidence>
<accession>A0AAN8UQ74</accession>
<gene>
    <name evidence="1" type="ORF">RJ641_020563</name>
</gene>
<evidence type="ECO:0000313" key="1">
    <source>
        <dbReference type="EMBL" id="KAK6915446.1"/>
    </source>
</evidence>
<name>A0AAN8UQ74_9MAGN</name>
<protein>
    <submittedName>
        <fullName evidence="1">Uncharacterized protein</fullName>
    </submittedName>
</protein>
<dbReference type="EMBL" id="JBAMMX010000025">
    <property type="protein sequence ID" value="KAK6915446.1"/>
    <property type="molecule type" value="Genomic_DNA"/>
</dbReference>
<proteinExistence type="predicted"/>
<comment type="caution">
    <text evidence="1">The sequence shown here is derived from an EMBL/GenBank/DDBJ whole genome shotgun (WGS) entry which is preliminary data.</text>
</comment>
<dbReference type="AlphaFoldDB" id="A0AAN8UQ74"/>
<sequence>MMTSYNLLNKLDVHQLVQEASIVNYLISQWGLRASSVENGLGPVLIRKFLTVMCCCISQVVEWLRPLFPRE</sequence>
<organism evidence="1 2">
    <name type="scientific">Dillenia turbinata</name>
    <dbReference type="NCBI Taxonomy" id="194707"/>
    <lineage>
        <taxon>Eukaryota</taxon>
        <taxon>Viridiplantae</taxon>
        <taxon>Streptophyta</taxon>
        <taxon>Embryophyta</taxon>
        <taxon>Tracheophyta</taxon>
        <taxon>Spermatophyta</taxon>
        <taxon>Magnoliopsida</taxon>
        <taxon>eudicotyledons</taxon>
        <taxon>Gunneridae</taxon>
        <taxon>Pentapetalae</taxon>
        <taxon>Dilleniales</taxon>
        <taxon>Dilleniaceae</taxon>
        <taxon>Dillenia</taxon>
    </lineage>
</organism>
<keyword evidence="2" id="KW-1185">Reference proteome</keyword>
<dbReference type="Proteomes" id="UP001370490">
    <property type="component" value="Unassembled WGS sequence"/>
</dbReference>
<feature type="non-terminal residue" evidence="1">
    <location>
        <position position="71"/>
    </location>
</feature>